<name>A0A0D3JV91_EMIH1</name>
<evidence type="ECO:0000313" key="3">
    <source>
        <dbReference type="Proteomes" id="UP000013827"/>
    </source>
</evidence>
<evidence type="ECO:0000313" key="2">
    <source>
        <dbReference type="EnsemblProtists" id="EOD27426"/>
    </source>
</evidence>
<reference evidence="2" key="2">
    <citation type="submission" date="2024-10" db="UniProtKB">
        <authorList>
            <consortium name="EnsemblProtists"/>
        </authorList>
    </citation>
    <scope>IDENTIFICATION</scope>
</reference>
<feature type="compositionally biased region" description="Gly residues" evidence="1">
    <location>
        <begin position="136"/>
        <end position="148"/>
    </location>
</feature>
<feature type="region of interest" description="Disordered" evidence="1">
    <location>
        <begin position="119"/>
        <end position="157"/>
    </location>
</feature>
<dbReference type="PaxDb" id="2903-EOD27426"/>
<protein>
    <submittedName>
        <fullName evidence="2">Uncharacterized protein</fullName>
    </submittedName>
</protein>
<dbReference type="Proteomes" id="UP000013827">
    <property type="component" value="Unassembled WGS sequence"/>
</dbReference>
<feature type="compositionally biased region" description="Basic and acidic residues" evidence="1">
    <location>
        <begin position="123"/>
        <end position="135"/>
    </location>
</feature>
<proteinExistence type="predicted"/>
<dbReference type="AlphaFoldDB" id="A0A0D3JV91"/>
<dbReference type="GeneID" id="17272973"/>
<accession>A0A0D3JV91</accession>
<dbReference type="RefSeq" id="XP_005779855.1">
    <property type="nucleotide sequence ID" value="XM_005779798.1"/>
</dbReference>
<evidence type="ECO:0000256" key="1">
    <source>
        <dbReference type="SAM" id="MobiDB-lite"/>
    </source>
</evidence>
<dbReference type="EnsemblProtists" id="EOD27426">
    <property type="protein sequence ID" value="EOD27426"/>
    <property type="gene ID" value="EMIHUDRAFT_254290"/>
</dbReference>
<reference evidence="3" key="1">
    <citation type="journal article" date="2013" name="Nature">
        <title>Pan genome of the phytoplankton Emiliania underpins its global distribution.</title>
        <authorList>
            <person name="Read B.A."/>
            <person name="Kegel J."/>
            <person name="Klute M.J."/>
            <person name="Kuo A."/>
            <person name="Lefebvre S.C."/>
            <person name="Maumus F."/>
            <person name="Mayer C."/>
            <person name="Miller J."/>
            <person name="Monier A."/>
            <person name="Salamov A."/>
            <person name="Young J."/>
            <person name="Aguilar M."/>
            <person name="Claverie J.M."/>
            <person name="Frickenhaus S."/>
            <person name="Gonzalez K."/>
            <person name="Herman E.K."/>
            <person name="Lin Y.C."/>
            <person name="Napier J."/>
            <person name="Ogata H."/>
            <person name="Sarno A.F."/>
            <person name="Shmutz J."/>
            <person name="Schroeder D."/>
            <person name="de Vargas C."/>
            <person name="Verret F."/>
            <person name="von Dassow P."/>
            <person name="Valentin K."/>
            <person name="Van de Peer Y."/>
            <person name="Wheeler G."/>
            <person name="Dacks J.B."/>
            <person name="Delwiche C.F."/>
            <person name="Dyhrman S.T."/>
            <person name="Glockner G."/>
            <person name="John U."/>
            <person name="Richards T."/>
            <person name="Worden A.Z."/>
            <person name="Zhang X."/>
            <person name="Grigoriev I.V."/>
            <person name="Allen A.E."/>
            <person name="Bidle K."/>
            <person name="Borodovsky M."/>
            <person name="Bowler C."/>
            <person name="Brownlee C."/>
            <person name="Cock J.M."/>
            <person name="Elias M."/>
            <person name="Gladyshev V.N."/>
            <person name="Groth M."/>
            <person name="Guda C."/>
            <person name="Hadaegh A."/>
            <person name="Iglesias-Rodriguez M.D."/>
            <person name="Jenkins J."/>
            <person name="Jones B.M."/>
            <person name="Lawson T."/>
            <person name="Leese F."/>
            <person name="Lindquist E."/>
            <person name="Lobanov A."/>
            <person name="Lomsadze A."/>
            <person name="Malik S.B."/>
            <person name="Marsh M.E."/>
            <person name="Mackinder L."/>
            <person name="Mock T."/>
            <person name="Mueller-Roeber B."/>
            <person name="Pagarete A."/>
            <person name="Parker M."/>
            <person name="Probert I."/>
            <person name="Quesneville H."/>
            <person name="Raines C."/>
            <person name="Rensing S.A."/>
            <person name="Riano-Pachon D.M."/>
            <person name="Richier S."/>
            <person name="Rokitta S."/>
            <person name="Shiraiwa Y."/>
            <person name="Soanes D.M."/>
            <person name="van der Giezen M."/>
            <person name="Wahlund T.M."/>
            <person name="Williams B."/>
            <person name="Wilson W."/>
            <person name="Wolfe G."/>
            <person name="Wurch L.L."/>
        </authorList>
    </citation>
    <scope>NUCLEOTIDE SEQUENCE</scope>
</reference>
<sequence>MADEATYRAGTQIDNWVVTTGLASCMGRTSTMPGVCGDDHRAVAVEFFGGVGGVGGPREFRERGVSTFMDREVEEKFTKTVQEVFDDEVEADAEKELSASERLERLTRVLTRHARAVVATRRAKGDDEAGGEERPAGGGEASEGAGGRGPPPKSKRERLRWKVAKWFRIRHEVKKWSGTMSDGYRREWEGEGFWREPNLAQLWKALEAQPQLANRERRARALAEVATENSGNNARRVFEILNKEMGRRAGGGELVAMYEGVRDAAARRGKEINARREADMVAVEALLAMTKPARAEAQPPGVEGTGRLVANALTWSACEAAIRKFKKGKAIGSDKLDGYLIRLSPRGVQREYWRLLQEIVREEQYPKVWNDWIAMMAMKPGEDPKELERRRDLWSGFTKGMNAPAQTLTARLHAEECMIERKMCVRGYIDLGTYFMSVVNEVQWRVEEWAGVPADVTRVLKALREGLGDLPGLTGRYETGYGLSPRFDIEQGLGQGCLLSPTRSKLMLAVMQRAVSKLCQEAESC</sequence>
<dbReference type="HOGENOM" id="CLU_519215_0_0_1"/>
<organism evidence="2 3">
    <name type="scientific">Emiliania huxleyi (strain CCMP1516)</name>
    <dbReference type="NCBI Taxonomy" id="280463"/>
    <lineage>
        <taxon>Eukaryota</taxon>
        <taxon>Haptista</taxon>
        <taxon>Haptophyta</taxon>
        <taxon>Prymnesiophyceae</taxon>
        <taxon>Isochrysidales</taxon>
        <taxon>Noelaerhabdaceae</taxon>
        <taxon>Emiliania</taxon>
    </lineage>
</organism>
<keyword evidence="3" id="KW-1185">Reference proteome</keyword>
<dbReference type="KEGG" id="ehx:EMIHUDRAFT_254290"/>